<dbReference type="GO" id="GO:0003723">
    <property type="term" value="F:RNA binding"/>
    <property type="evidence" value="ECO:0007669"/>
    <property type="project" value="UniProtKB-UniRule"/>
</dbReference>
<evidence type="ECO:0000259" key="4">
    <source>
        <dbReference type="SMART" id="SM00322"/>
    </source>
</evidence>
<evidence type="ECO:0000313" key="6">
    <source>
        <dbReference type="Proteomes" id="UP000467840"/>
    </source>
</evidence>
<dbReference type="SUPFAM" id="SSF54791">
    <property type="entry name" value="Eukaryotic type KH-domain (KH-domain type I)"/>
    <property type="match status" value="5"/>
</dbReference>
<dbReference type="CDD" id="cd22460">
    <property type="entry name" value="KH-I_PEPPER_rpt2_like"/>
    <property type="match status" value="2"/>
</dbReference>
<dbReference type="PANTHER" id="PTHR10288">
    <property type="entry name" value="KH DOMAIN CONTAINING RNA BINDING PROTEIN"/>
    <property type="match status" value="1"/>
</dbReference>
<sequence>MGSTFLSPPSKRPIQYTTMPDPSFVHGSSNKRSKPPPPPLPVPPGHVSFRLLCHASRIGGVIGKSGNIIKQLQQLTGAKIRIEDAPADSPDRVITIIAQNAIVLKLSVSSENGGSGGRASDGTVGEQEELDVSKAQEALVRVFERILEVAAESDGIRVAGGVVSCRLLAEAKQMGSVIGKGGKVVEKIRKDYGVKIRVLIDKLPVCAGPTEEMVEIEGDVLAVKKALVVVSRCLQDCQPVDKTRMSGSKPAEAVPEEPAPGIHVNFISQRNLVLPTMPSSTTSYASGARSLSLESDLVPSLDANSLQEEVVFRILCSNDRVGGVIGKGGTIIKALHNETGASITIGATVAECDERLITVSASENPESRYSAAQKTVVLVFSRSVEAGIEKGLDSSSGKGCPVTARLVVPSNHVGCLLGKGGTIISEMRKTTGTGIKVLGVDQVPKCVAENDQVVQISGEFMNVKDAIYHITGRLRDNLFSSTSSTPGMKSTSVITEAGPHGRLREPLRDTVRDGLRDPFRDVLRDPIRDTFGDTLRDPSRDMLRDPLRDTLRDTMRDPLRDMLRDPLRDTSSDPLRDPLRDTLQEKLRRPAPVNLHSSVGLSHTLSRHTNLAQSMDHLGRSHSFDRPPSPRLWPSQTIAGVNPRAITDANRGSASFKGGLELGSGTKSAFVTNTTMEIVVPENVIGAVYGENGSNLARLRQISGAKVILHEPRLGTSDRIVVISGTPDETQAAQSLLQAFILTGQ</sequence>
<gene>
    <name evidence="5" type="ORF">GH714_028420</name>
</gene>
<dbReference type="InterPro" id="IPR036612">
    <property type="entry name" value="KH_dom_type_1_sf"/>
</dbReference>
<keyword evidence="2" id="KW-0694">RNA-binding</keyword>
<dbReference type="SMART" id="SM00322">
    <property type="entry name" value="KH"/>
    <property type="match status" value="5"/>
</dbReference>
<evidence type="ECO:0000313" key="5">
    <source>
        <dbReference type="EMBL" id="KAF2320576.1"/>
    </source>
</evidence>
<evidence type="ECO:0000256" key="3">
    <source>
        <dbReference type="SAM" id="MobiDB-lite"/>
    </source>
</evidence>
<feature type="domain" description="K Homology" evidence="4">
    <location>
        <begin position="161"/>
        <end position="235"/>
    </location>
</feature>
<organism evidence="5 6">
    <name type="scientific">Hevea brasiliensis</name>
    <name type="common">Para rubber tree</name>
    <name type="synonym">Siphonia brasiliensis</name>
    <dbReference type="NCBI Taxonomy" id="3981"/>
    <lineage>
        <taxon>Eukaryota</taxon>
        <taxon>Viridiplantae</taxon>
        <taxon>Streptophyta</taxon>
        <taxon>Embryophyta</taxon>
        <taxon>Tracheophyta</taxon>
        <taxon>Spermatophyta</taxon>
        <taxon>Magnoliopsida</taxon>
        <taxon>eudicotyledons</taxon>
        <taxon>Gunneridae</taxon>
        <taxon>Pentapetalae</taxon>
        <taxon>rosids</taxon>
        <taxon>fabids</taxon>
        <taxon>Malpighiales</taxon>
        <taxon>Euphorbiaceae</taxon>
        <taxon>Crotonoideae</taxon>
        <taxon>Micrandreae</taxon>
        <taxon>Hevea</taxon>
    </lineage>
</organism>
<name>A0A6A6N7M9_HEVBR</name>
<keyword evidence="6" id="KW-1185">Reference proteome</keyword>
<evidence type="ECO:0000256" key="1">
    <source>
        <dbReference type="ARBA" id="ARBA00022737"/>
    </source>
</evidence>
<dbReference type="Pfam" id="PF00013">
    <property type="entry name" value="KH_1"/>
    <property type="match status" value="5"/>
</dbReference>
<accession>A0A6A6N7M9</accession>
<dbReference type="CDD" id="cd22462">
    <property type="entry name" value="KH-I_HEN4_like_rpt5"/>
    <property type="match status" value="1"/>
</dbReference>
<evidence type="ECO:0000256" key="2">
    <source>
        <dbReference type="PROSITE-ProRule" id="PRU00117"/>
    </source>
</evidence>
<dbReference type="InterPro" id="IPR004088">
    <property type="entry name" value="KH_dom_type_1"/>
</dbReference>
<dbReference type="InterPro" id="IPR004087">
    <property type="entry name" value="KH_dom"/>
</dbReference>
<dbReference type="PROSITE" id="PS50084">
    <property type="entry name" value="KH_TYPE_1"/>
    <property type="match status" value="5"/>
</dbReference>
<feature type="compositionally biased region" description="Polar residues" evidence="3">
    <location>
        <begin position="15"/>
        <end position="28"/>
    </location>
</feature>
<feature type="domain" description="K Homology" evidence="4">
    <location>
        <begin position="308"/>
        <end position="381"/>
    </location>
</feature>
<comment type="caution">
    <text evidence="5">The sequence shown here is derived from an EMBL/GenBank/DDBJ whole genome shotgun (WGS) entry which is preliminary data.</text>
</comment>
<feature type="domain" description="K Homology" evidence="4">
    <location>
        <begin position="672"/>
        <end position="742"/>
    </location>
</feature>
<reference evidence="5 6" key="1">
    <citation type="journal article" date="2020" name="Mol. Plant">
        <title>The Chromosome-Based Rubber Tree Genome Provides New Insights into Spurge Genome Evolution and Rubber Biosynthesis.</title>
        <authorList>
            <person name="Liu J."/>
            <person name="Shi C."/>
            <person name="Shi C.C."/>
            <person name="Li W."/>
            <person name="Zhang Q.J."/>
            <person name="Zhang Y."/>
            <person name="Li K."/>
            <person name="Lu H.F."/>
            <person name="Shi C."/>
            <person name="Zhu S.T."/>
            <person name="Xiao Z.Y."/>
            <person name="Nan H."/>
            <person name="Yue Y."/>
            <person name="Zhu X.G."/>
            <person name="Wu Y."/>
            <person name="Hong X.N."/>
            <person name="Fan G.Y."/>
            <person name="Tong Y."/>
            <person name="Zhang D."/>
            <person name="Mao C.L."/>
            <person name="Liu Y.L."/>
            <person name="Hao S.J."/>
            <person name="Liu W.Q."/>
            <person name="Lv M.Q."/>
            <person name="Zhang H.B."/>
            <person name="Liu Y."/>
            <person name="Hu-Tang G.R."/>
            <person name="Wang J.P."/>
            <person name="Wang J.H."/>
            <person name="Sun Y.H."/>
            <person name="Ni S.B."/>
            <person name="Chen W.B."/>
            <person name="Zhang X.C."/>
            <person name="Jiao Y.N."/>
            <person name="Eichler E.E."/>
            <person name="Li G.H."/>
            <person name="Liu X."/>
            <person name="Gao L.Z."/>
        </authorList>
    </citation>
    <scope>NUCLEOTIDE SEQUENCE [LARGE SCALE GENOMIC DNA]</scope>
    <source>
        <strain evidence="6">cv. GT1</strain>
        <tissue evidence="5">Leaf</tissue>
    </source>
</reference>
<proteinExistence type="predicted"/>
<dbReference type="EMBL" id="JAAGAX010000003">
    <property type="protein sequence ID" value="KAF2320576.1"/>
    <property type="molecule type" value="Genomic_DNA"/>
</dbReference>
<feature type="region of interest" description="Disordered" evidence="3">
    <location>
        <begin position="1"/>
        <end position="43"/>
    </location>
</feature>
<keyword evidence="1" id="KW-0677">Repeat</keyword>
<dbReference type="Proteomes" id="UP000467840">
    <property type="component" value="Chromosome 10"/>
</dbReference>
<dbReference type="Gene3D" id="3.30.310.210">
    <property type="match status" value="1"/>
</dbReference>
<protein>
    <recommendedName>
        <fullName evidence="4">K Homology domain-containing protein</fullName>
    </recommendedName>
</protein>
<dbReference type="Gene3D" id="3.30.1370.10">
    <property type="entry name" value="K Homology domain, type 1"/>
    <property type="match status" value="3"/>
</dbReference>
<feature type="domain" description="K Homology" evidence="4">
    <location>
        <begin position="45"/>
        <end position="151"/>
    </location>
</feature>
<dbReference type="CDD" id="cd22459">
    <property type="entry name" value="KH-I_PEPPER_rpt1_like"/>
    <property type="match status" value="2"/>
</dbReference>
<feature type="domain" description="K Homology" evidence="4">
    <location>
        <begin position="400"/>
        <end position="475"/>
    </location>
</feature>
<dbReference type="AlphaFoldDB" id="A0A6A6N7M9"/>